<evidence type="ECO:0000259" key="2">
    <source>
        <dbReference type="Pfam" id="PF08308"/>
    </source>
</evidence>
<gene>
    <name evidence="3" type="ORF">NCTC10738_02399</name>
</gene>
<keyword evidence="1" id="KW-0472">Membrane</keyword>
<feature type="transmembrane region" description="Helical" evidence="1">
    <location>
        <begin position="78"/>
        <end position="99"/>
    </location>
</feature>
<dbReference type="InterPro" id="IPR013229">
    <property type="entry name" value="PEGA"/>
</dbReference>
<evidence type="ECO:0000313" key="4">
    <source>
        <dbReference type="Proteomes" id="UP000254069"/>
    </source>
</evidence>
<dbReference type="EMBL" id="UGYO01000001">
    <property type="protein sequence ID" value="SUI75780.1"/>
    <property type="molecule type" value="Genomic_DNA"/>
</dbReference>
<protein>
    <recommendedName>
        <fullName evidence="2">PEGA domain-containing protein</fullName>
    </recommendedName>
</protein>
<feature type="domain" description="PEGA" evidence="2">
    <location>
        <begin position="719"/>
        <end position="775"/>
    </location>
</feature>
<keyword evidence="1" id="KW-1133">Transmembrane helix</keyword>
<dbReference type="Pfam" id="PF08308">
    <property type="entry name" value="PEGA"/>
    <property type="match status" value="1"/>
</dbReference>
<dbReference type="RefSeq" id="WP_115389767.1">
    <property type="nucleotide sequence ID" value="NZ_JADZHC010000080.1"/>
</dbReference>
<evidence type="ECO:0000256" key="1">
    <source>
        <dbReference type="SAM" id="Phobius"/>
    </source>
</evidence>
<accession>A0A380A7E3</accession>
<evidence type="ECO:0000313" key="3">
    <source>
        <dbReference type="EMBL" id="SUI75780.1"/>
    </source>
</evidence>
<reference evidence="3 4" key="1">
    <citation type="submission" date="2018-06" db="EMBL/GenBank/DDBJ databases">
        <authorList>
            <consortium name="Pathogen Informatics"/>
            <person name="Doyle S."/>
        </authorList>
    </citation>
    <scope>NUCLEOTIDE SEQUENCE [LARGE SCALE GENOMIC DNA]</scope>
    <source>
        <strain evidence="3 4">NCTC10738</strain>
    </source>
</reference>
<name>A0A380A7E3_9GAMM</name>
<feature type="transmembrane region" description="Helical" evidence="1">
    <location>
        <begin position="47"/>
        <end position="66"/>
    </location>
</feature>
<sequence length="783" mass="88767">MKKLSWRVFFLLLSAAYLIPEAIFNAQLVSLVGLGTPKPEQLEHLEIYGRTISGIGVTLLLADLLPARLFKTGLRGSLTLLLLTLCVWPSVFFGQKYLIEQWLIEPSTPEQRQYAAYSAALRDALAVNAVEVEGLNYDPKELHSSENLTFLALFGGLAYADHNLTDNLDDYKQKIIHNFVQKRAYRDFDQHYHDFGQLYDELSASYRSYAEGSNRYNQTLAGIPEREMGYWQNIEQEVNQGWGKYQQAQKAHVAKAGARAQEYGPKIFAYHEDTNRCQERYKKSSQKERRYQCIERENARYKTMISKAGLGYIDPNYWLIVEDISTGENLLSSALFGVMTAGVGTAMQALSLATGGDGGLKDKRYKYTDDPDHYQRLFLAHPKFQAMFEKETGYPFNIASLADFRVHPVTQVKLRRALKAKGLKLPDSWHISNRPLFSQSVAKTVKAEADARWQSEMRKRGLDLPINLSWNAFQLHPQIQRKIAARMGDLYVPNVRADWNQANFKRHVLDPNIQKRTQSYLQMLAESEREFADGGRYAEQGKQALRSVIIPPISMSLSLFLICMTFIKLPLKTLQLFRPGTSQANASEDSIGLNENATESAKSGKRRWLALTAKLLPPLLLLTLPVLLVQNRYTQDDTSPVNYFLTKVEQSGNIGFAYALRWTLHAQPLLHPLGLSFEQHTGIYQAFSPLAHSLAKIDLLHKSTPAPLKASELAPTETRLKVETNVNNANIRIMNIGPKYHPGIRLKPGNYDVQVSAPGYQTYRKWHSLNGGEQTLTIRLLPH</sequence>
<keyword evidence="1" id="KW-0812">Transmembrane</keyword>
<keyword evidence="4" id="KW-1185">Reference proteome</keyword>
<proteinExistence type="predicted"/>
<dbReference type="AlphaFoldDB" id="A0A380A7E3"/>
<organism evidence="3 4">
    <name type="scientific">Shewanella algae</name>
    <dbReference type="NCBI Taxonomy" id="38313"/>
    <lineage>
        <taxon>Bacteria</taxon>
        <taxon>Pseudomonadati</taxon>
        <taxon>Pseudomonadota</taxon>
        <taxon>Gammaproteobacteria</taxon>
        <taxon>Alteromonadales</taxon>
        <taxon>Shewanellaceae</taxon>
        <taxon>Shewanella</taxon>
    </lineage>
</organism>
<dbReference type="Proteomes" id="UP000254069">
    <property type="component" value="Unassembled WGS sequence"/>
</dbReference>